<accession>A0ABS6Y3F8</accession>
<evidence type="ECO:0000313" key="2">
    <source>
        <dbReference type="EMBL" id="MBW4754009.1"/>
    </source>
</evidence>
<evidence type="ECO:0008006" key="4">
    <source>
        <dbReference type="Google" id="ProtNLM"/>
    </source>
</evidence>
<comment type="caution">
    <text evidence="2">The sequence shown here is derived from an EMBL/GenBank/DDBJ whole genome shotgun (WGS) entry which is preliminary data.</text>
</comment>
<reference evidence="2 3" key="1">
    <citation type="submission" date="2021-07" db="EMBL/GenBank/DDBJ databases">
        <title>Genomic diversity and antimicrobial resistance of Prevotella spp. isolated from chronic lung disease airways.</title>
        <authorList>
            <person name="Webb K.A."/>
            <person name="Olagoke O.S."/>
            <person name="Baird T."/>
            <person name="Neill J."/>
            <person name="Pham A."/>
            <person name="Wells T.J."/>
            <person name="Ramsay K.A."/>
            <person name="Bell S.C."/>
            <person name="Sarovich D.S."/>
            <person name="Price E.P."/>
        </authorList>
    </citation>
    <scope>NUCLEOTIDE SEQUENCE [LARGE SCALE GENOMIC DNA]</scope>
    <source>
        <strain evidence="2 3">SCHI0027.S.6</strain>
    </source>
</reference>
<name>A0ABS6Y3F8_9BACT</name>
<feature type="chain" id="PRO_5047488196" description="MORN repeat protein" evidence="1">
    <location>
        <begin position="22"/>
        <end position="513"/>
    </location>
</feature>
<organism evidence="2 3">
    <name type="scientific">Prevotella melaninogenica</name>
    <dbReference type="NCBI Taxonomy" id="28132"/>
    <lineage>
        <taxon>Bacteria</taxon>
        <taxon>Pseudomonadati</taxon>
        <taxon>Bacteroidota</taxon>
        <taxon>Bacteroidia</taxon>
        <taxon>Bacteroidales</taxon>
        <taxon>Prevotellaceae</taxon>
        <taxon>Prevotella</taxon>
    </lineage>
</organism>
<dbReference type="RefSeq" id="WP_219432811.1">
    <property type="nucleotide sequence ID" value="NZ_JAHXCP010000002.1"/>
</dbReference>
<evidence type="ECO:0000313" key="3">
    <source>
        <dbReference type="Proteomes" id="UP000812077"/>
    </source>
</evidence>
<sequence>MRSLKFKLFILLSLLVINARAQVENFIKDTQITNIHNFNGYCVTTTQEYEVRFGKAEPVGAPKTEVTGVWYNSYGFRDKELSKDGKIYEMKHFYDNKGRIVSQDIYLNQKLYERRVFSHQKDGKITIITYNSKGQEEKVDVWGATTHTIKKGEMSAAGGKVSKTIETLNSKGFPISSTFTSNSNLLGQQLGSTSASRSIFYNDHNDILKETVNMDANTAKMMAIGAVFAGKKFPKVIEYRDYKYNKDGNWISRYVYYDGVCVEKQDRQFLTDQEYKAYEHTIFAKMIKSEDKVNGHMVLNIDETKLKSELNKISVIACKQKDIHIESKVWVMGNGNLSIDKNDTLKLSEIDRTILKSIVNAISKYTKISPAYELSQNGIDKFNVLESFDLKIYGDISDEKSSTGYTIKLIKTPENTWKIENKTELQNKGFTELEIEKLISSYNISENKKNKVKLSIDRTPLEFSVEMHWASNNGKKESAYFRELRMASYTLSKYNGFTNVLNTISSALDTLSQ</sequence>
<dbReference type="EMBL" id="JAHXCP010000002">
    <property type="protein sequence ID" value="MBW4754009.1"/>
    <property type="molecule type" value="Genomic_DNA"/>
</dbReference>
<keyword evidence="3" id="KW-1185">Reference proteome</keyword>
<gene>
    <name evidence="2" type="ORF">KZO77_02985</name>
</gene>
<evidence type="ECO:0000256" key="1">
    <source>
        <dbReference type="SAM" id="SignalP"/>
    </source>
</evidence>
<feature type="signal peptide" evidence="1">
    <location>
        <begin position="1"/>
        <end position="21"/>
    </location>
</feature>
<proteinExistence type="predicted"/>
<dbReference type="Proteomes" id="UP000812077">
    <property type="component" value="Unassembled WGS sequence"/>
</dbReference>
<protein>
    <recommendedName>
        <fullName evidence="4">MORN repeat protein</fullName>
    </recommendedName>
</protein>
<keyword evidence="1" id="KW-0732">Signal</keyword>